<name>A0AAV2EPB1_9ROSI</name>
<sequence length="72" mass="8048">MEHPEPEFAPLSRRHRLHGHRFSAKASSLSLANDPTFSAFFPFFLVMNCSEAAEFGGERDGVNNFLPSPDPQ</sequence>
<organism evidence="1 2">
    <name type="scientific">Linum trigynum</name>
    <dbReference type="NCBI Taxonomy" id="586398"/>
    <lineage>
        <taxon>Eukaryota</taxon>
        <taxon>Viridiplantae</taxon>
        <taxon>Streptophyta</taxon>
        <taxon>Embryophyta</taxon>
        <taxon>Tracheophyta</taxon>
        <taxon>Spermatophyta</taxon>
        <taxon>Magnoliopsida</taxon>
        <taxon>eudicotyledons</taxon>
        <taxon>Gunneridae</taxon>
        <taxon>Pentapetalae</taxon>
        <taxon>rosids</taxon>
        <taxon>fabids</taxon>
        <taxon>Malpighiales</taxon>
        <taxon>Linaceae</taxon>
        <taxon>Linum</taxon>
    </lineage>
</organism>
<reference evidence="1 2" key="1">
    <citation type="submission" date="2024-04" db="EMBL/GenBank/DDBJ databases">
        <authorList>
            <person name="Fracassetti M."/>
        </authorList>
    </citation>
    <scope>NUCLEOTIDE SEQUENCE [LARGE SCALE GENOMIC DNA]</scope>
</reference>
<proteinExistence type="predicted"/>
<gene>
    <name evidence="1" type="ORF">LTRI10_LOCUS28754</name>
</gene>
<accession>A0AAV2EPB1</accession>
<dbReference type="Proteomes" id="UP001497516">
    <property type="component" value="Chromosome 5"/>
</dbReference>
<dbReference type="AlphaFoldDB" id="A0AAV2EPB1"/>
<protein>
    <submittedName>
        <fullName evidence="1">Uncharacterized protein</fullName>
    </submittedName>
</protein>
<evidence type="ECO:0000313" key="2">
    <source>
        <dbReference type="Proteomes" id="UP001497516"/>
    </source>
</evidence>
<dbReference type="EMBL" id="OZ034818">
    <property type="protein sequence ID" value="CAL1387795.1"/>
    <property type="molecule type" value="Genomic_DNA"/>
</dbReference>
<keyword evidence="2" id="KW-1185">Reference proteome</keyword>
<evidence type="ECO:0000313" key="1">
    <source>
        <dbReference type="EMBL" id="CAL1387795.1"/>
    </source>
</evidence>